<feature type="domain" description="MGS-like" evidence="13">
    <location>
        <begin position="567"/>
        <end position="714"/>
    </location>
</feature>
<evidence type="ECO:0000256" key="6">
    <source>
        <dbReference type="ARBA" id="ARBA00022679"/>
    </source>
</evidence>
<comment type="caution">
    <text evidence="14">The sequence shown here is derived from an EMBL/GenBank/DDBJ whole genome shotgun (WGS) entry which is preliminary data.</text>
</comment>
<dbReference type="PANTHER" id="PTHR11692">
    <property type="entry name" value="BIFUNCTIONAL PURINE BIOSYNTHESIS PROTEIN PURH"/>
    <property type="match status" value="1"/>
</dbReference>
<dbReference type="GO" id="GO:0004643">
    <property type="term" value="F:phosphoribosylaminoimidazolecarboxamide formyltransferase activity"/>
    <property type="evidence" value="ECO:0007669"/>
    <property type="project" value="InterPro"/>
</dbReference>
<dbReference type="PROSITE" id="PS51855">
    <property type="entry name" value="MGS"/>
    <property type="match status" value="1"/>
</dbReference>
<dbReference type="Pfam" id="PF01808">
    <property type="entry name" value="AICARFT_IMPCHas"/>
    <property type="match status" value="1"/>
</dbReference>
<evidence type="ECO:0000256" key="9">
    <source>
        <dbReference type="ARBA" id="ARBA00023125"/>
    </source>
</evidence>
<dbReference type="InterPro" id="IPR024050">
    <property type="entry name" value="AICAR_Tfase_insert_dom_sf"/>
</dbReference>
<dbReference type="VEuPathDB" id="FungiDB:PC110_g14273"/>
<evidence type="ECO:0000313" key="14">
    <source>
        <dbReference type="EMBL" id="RAW29365.1"/>
    </source>
</evidence>
<keyword evidence="6" id="KW-0808">Transferase</keyword>
<dbReference type="InterPro" id="IPR029063">
    <property type="entry name" value="SAM-dependent_MTases_sf"/>
</dbReference>
<dbReference type="PROSITE" id="PS51253">
    <property type="entry name" value="HTH_CENPB"/>
    <property type="match status" value="1"/>
</dbReference>
<dbReference type="SMART" id="SM00798">
    <property type="entry name" value="AICARFT_IMPCHas"/>
    <property type="match status" value="1"/>
</dbReference>
<reference evidence="14 15" key="1">
    <citation type="submission" date="2018-01" db="EMBL/GenBank/DDBJ databases">
        <title>Draft genome of the strawberry crown rot pathogen Phytophthora cactorum.</title>
        <authorList>
            <person name="Armitage A.D."/>
            <person name="Lysoe E."/>
            <person name="Nellist C.F."/>
            <person name="Harrison R.J."/>
            <person name="Brurberg M.B."/>
        </authorList>
    </citation>
    <scope>NUCLEOTIDE SEQUENCE [LARGE SCALE GENOMIC DNA]</scope>
    <source>
        <strain evidence="14 15">10300</strain>
    </source>
</reference>
<dbReference type="NCBIfam" id="TIGR00355">
    <property type="entry name" value="purH"/>
    <property type="match status" value="1"/>
</dbReference>
<dbReference type="SUPFAM" id="SSF53335">
    <property type="entry name" value="S-adenosyl-L-methionine-dependent methyltransferases"/>
    <property type="match status" value="1"/>
</dbReference>
<dbReference type="Gene3D" id="1.10.287.440">
    <property type="match status" value="1"/>
</dbReference>
<evidence type="ECO:0000313" key="15">
    <source>
        <dbReference type="Proteomes" id="UP000251314"/>
    </source>
</evidence>
<dbReference type="OrthoDB" id="6017153at2759"/>
<keyword evidence="15" id="KW-1185">Reference proteome</keyword>
<dbReference type="EMBL" id="MJFZ01000432">
    <property type="protein sequence ID" value="RAW29365.1"/>
    <property type="molecule type" value="Genomic_DNA"/>
</dbReference>
<accession>A0A329RY13</accession>
<dbReference type="CDD" id="cd01421">
    <property type="entry name" value="IMPCH"/>
    <property type="match status" value="1"/>
</dbReference>
<dbReference type="SUPFAM" id="SSF53927">
    <property type="entry name" value="Cytidine deaminase-like"/>
    <property type="match status" value="1"/>
</dbReference>
<comment type="pathway">
    <text evidence="3">Purine metabolism; IMP biosynthesis via de novo pathway; 5-formamido-1-(5-phospho-D-ribosyl)imidazole-4-carboxamide from 5-amino-1-(5-phospho-D-ribosyl)imidazole-4-carboxamide (10-formyl THF route): step 1/1.</text>
</comment>
<evidence type="ECO:0000256" key="8">
    <source>
        <dbReference type="ARBA" id="ARBA00022801"/>
    </source>
</evidence>
<feature type="compositionally biased region" description="Polar residues" evidence="11">
    <location>
        <begin position="156"/>
        <end position="172"/>
    </location>
</feature>
<keyword evidence="9" id="KW-0238">DNA-binding</keyword>
<sequence>MAEDIKPTCTAPSSDTDALASPQPGTKRKKVSRTALTVREKAIVKSFCEQKVTDCKARGELVPSQEVLRREVATQFGWSCGRSTLSKIISMDWKLLRSSHEGGEAPRNPNMKRRRRPLFPAFEADLVKFIFAHVGEEGGTKSTSEQSPSVEIACGGNTTSVAEDKGTQSSEVGDSRRRPLTEALILEEAQRLKQVHGVSDEMLMLSVGWLARFKHRHCIRLRKPAGVANKCRIPQHQQDVSAEPVLMGAWSAGLMSASLSQPQVLIGESLPHQHTADSCVGDTGDLLPSSSQQGVNLELASGSEGTMAPTKTALCSAQWYHGEPTNRALLEQIPQSIRELACTCQKYDDCIGAIGGLKVAVVGFGSVVDAFLLAEAVGADGSVVCVEASASNIYTAEQIAESFCLSTQGLPAVNMKFIMGEYSGMPQSSSSIEGELKNLQGRVDLVICNCSIQSLEFPASKNAVLELAFSLLKVGGELRVTDLVCSRRLSSSECEEARLAMTASDETTAISHGSSNQLQQKLLLGAPYQWCTDTTNSFRIRFKTPSVIRTLVTMSHILHAVSTGSQASLVPIKRALLSVSDKSGVVELATYLSQHGVELLSTGGTAKALRDAKLPVVDVSTYTGSPEIMDGRVKTLHPKIHGGLLGVRGNAQHEADMAANGIQNIDLVILNLYAFEAAVANGGDFDTCIENIDIGGPSMLRSSAKNHKAVVICSSPSQYPTLIQELETNKDSFSTSIEFRRSCAAAAFSLAASYDSAISSWLNGQLGTSAPTITRVYKNEFPLKYGCNPHQNPAAILSRVGSKLPFTVLNGTPGYINLLDAANAYQLVRELRLSLGLPAAASFKHVSPAGAAVAVDLEQSLHAAYEVGNVTLTPLSLAYLRARNADPLSSFGDFVAVSDVVDEATAKILKREVSDGIIAPGYEPAAFEILKAKKGGKFIVLEADPNFVLPDIEYREVAGITFAQKRNDVLFSAEKHLADVQTTGAGPLTDAKKRDLALAAITLKYTQSNSVGYAKDGQMIGVGAGQQSRVDCVKLAGRKVAIWHLRQHPKVQGLAFKSTVKRQERVNARVRYIEGDMAPAELETFNALFETVPEPLTAAEKDEFLKNLTDVSLASDAFFPFRDSIDHATKLGVKFITQPGGSTRDADVKSACEEFGITMAFSNLRLFHH</sequence>
<dbReference type="Proteomes" id="UP000251314">
    <property type="component" value="Unassembled WGS sequence"/>
</dbReference>
<keyword evidence="10" id="KW-0511">Multifunctional enzyme</keyword>
<dbReference type="InterPro" id="IPR011607">
    <property type="entry name" value="MGS-like_dom"/>
</dbReference>
<comment type="pathway">
    <text evidence="2">Purine metabolism; IMP biosynthesis via de novo pathway; IMP from 5-formamido-1-(5-phospho-D-ribosyl)imidazole-4-carboxamide: step 1/1.</text>
</comment>
<evidence type="ECO:0000259" key="13">
    <source>
        <dbReference type="PROSITE" id="PS51855"/>
    </source>
</evidence>
<dbReference type="Pfam" id="PF02142">
    <property type="entry name" value="MGS"/>
    <property type="match status" value="1"/>
</dbReference>
<dbReference type="InterPro" id="IPR016193">
    <property type="entry name" value="Cytidine_deaminase-like"/>
</dbReference>
<evidence type="ECO:0000256" key="3">
    <source>
        <dbReference type="ARBA" id="ARBA00004954"/>
    </source>
</evidence>
<feature type="region of interest" description="Disordered" evidence="11">
    <location>
        <begin position="1"/>
        <end position="33"/>
    </location>
</feature>
<dbReference type="NCBIfam" id="NF005492">
    <property type="entry name" value="PRK07106.1"/>
    <property type="match status" value="1"/>
</dbReference>
<comment type="subcellular location">
    <subcellularLocation>
        <location evidence="1">Cytoplasm</location>
        <location evidence="1">Cytosol</location>
    </subcellularLocation>
</comment>
<dbReference type="InterPro" id="IPR025714">
    <property type="entry name" value="Methyltranfer_dom"/>
</dbReference>
<dbReference type="GO" id="GO:0003937">
    <property type="term" value="F:IMP cyclohydrolase activity"/>
    <property type="evidence" value="ECO:0007669"/>
    <property type="project" value="InterPro"/>
</dbReference>
<evidence type="ECO:0000256" key="10">
    <source>
        <dbReference type="ARBA" id="ARBA00023268"/>
    </source>
</evidence>
<dbReference type="FunFam" id="1.10.287.440:FF:000002">
    <property type="entry name" value="Phosphoribosylaminoimidazolecarboxamide formyltransferase/IMP cyclohydrolase"/>
    <property type="match status" value="1"/>
</dbReference>
<evidence type="ECO:0000256" key="4">
    <source>
        <dbReference type="ARBA" id="ARBA00007667"/>
    </source>
</evidence>
<dbReference type="Gene3D" id="3.40.140.20">
    <property type="match status" value="2"/>
</dbReference>
<feature type="compositionally biased region" description="Polar residues" evidence="11">
    <location>
        <begin position="140"/>
        <end position="149"/>
    </location>
</feature>
<organism evidence="14 15">
    <name type="scientific">Phytophthora cactorum</name>
    <dbReference type="NCBI Taxonomy" id="29920"/>
    <lineage>
        <taxon>Eukaryota</taxon>
        <taxon>Sar</taxon>
        <taxon>Stramenopiles</taxon>
        <taxon>Oomycota</taxon>
        <taxon>Peronosporomycetes</taxon>
        <taxon>Peronosporales</taxon>
        <taxon>Peronosporaceae</taxon>
        <taxon>Phytophthora</taxon>
    </lineage>
</organism>
<keyword evidence="8" id="KW-0378">Hydrolase</keyword>
<protein>
    <submittedName>
        <fullName evidence="14">Bifunctional purine biosynthesis protein</fullName>
    </submittedName>
</protein>
<dbReference type="FunFam" id="3.40.50.1380:FF:000001">
    <property type="entry name" value="Bifunctional purine biosynthesis protein PurH"/>
    <property type="match status" value="1"/>
</dbReference>
<dbReference type="SMART" id="SM00851">
    <property type="entry name" value="MGS"/>
    <property type="match status" value="1"/>
</dbReference>
<evidence type="ECO:0000259" key="12">
    <source>
        <dbReference type="PROSITE" id="PS51253"/>
    </source>
</evidence>
<evidence type="ECO:0000256" key="5">
    <source>
        <dbReference type="ARBA" id="ARBA00022490"/>
    </source>
</evidence>
<dbReference type="InterPro" id="IPR024051">
    <property type="entry name" value="AICAR_Tfase_dup_dom_sf"/>
</dbReference>
<dbReference type="HAMAP" id="MF_00139">
    <property type="entry name" value="PurH"/>
    <property type="match status" value="1"/>
</dbReference>
<evidence type="ECO:0000256" key="1">
    <source>
        <dbReference type="ARBA" id="ARBA00004514"/>
    </source>
</evidence>
<evidence type="ECO:0000256" key="11">
    <source>
        <dbReference type="SAM" id="MobiDB-lite"/>
    </source>
</evidence>
<dbReference type="GO" id="GO:0003677">
    <property type="term" value="F:DNA binding"/>
    <property type="evidence" value="ECO:0007669"/>
    <property type="project" value="UniProtKB-KW"/>
</dbReference>
<dbReference type="InterPro" id="IPR002695">
    <property type="entry name" value="PurH-like"/>
</dbReference>
<feature type="region of interest" description="Disordered" evidence="11">
    <location>
        <begin position="138"/>
        <end position="176"/>
    </location>
</feature>
<dbReference type="Gene3D" id="3.40.50.1380">
    <property type="entry name" value="Methylglyoxal synthase-like domain"/>
    <property type="match status" value="1"/>
</dbReference>
<gene>
    <name evidence="14" type="ORF">PC110_g14273</name>
</gene>
<feature type="domain" description="HTH CENPB-type" evidence="12">
    <location>
        <begin position="150"/>
        <end position="223"/>
    </location>
</feature>
<dbReference type="PANTHER" id="PTHR11692:SF0">
    <property type="entry name" value="BIFUNCTIONAL PURINE BIOSYNTHESIS PROTEIN ATIC"/>
    <property type="match status" value="1"/>
</dbReference>
<dbReference type="CDD" id="cd02440">
    <property type="entry name" value="AdoMet_MTases"/>
    <property type="match status" value="1"/>
</dbReference>
<proteinExistence type="inferred from homology"/>
<dbReference type="UniPathway" id="UPA00074">
    <property type="reaction ID" value="UER00133"/>
</dbReference>
<dbReference type="FunFam" id="3.40.140.20:FF:000003">
    <property type="entry name" value="Bifunctional purine biosynthesis protein"/>
    <property type="match status" value="1"/>
</dbReference>
<dbReference type="GO" id="GO:0006189">
    <property type="term" value="P:'de novo' IMP biosynthetic process"/>
    <property type="evidence" value="ECO:0007669"/>
    <property type="project" value="UniProtKB-UniPathway"/>
</dbReference>
<comment type="similarity">
    <text evidence="4">Belongs to the PurH family.</text>
</comment>
<dbReference type="NCBIfam" id="NF002049">
    <property type="entry name" value="PRK00881.1"/>
    <property type="match status" value="1"/>
</dbReference>
<evidence type="ECO:0000256" key="7">
    <source>
        <dbReference type="ARBA" id="ARBA00022755"/>
    </source>
</evidence>
<evidence type="ECO:0000256" key="2">
    <source>
        <dbReference type="ARBA" id="ARBA00004844"/>
    </source>
</evidence>
<name>A0A329RY13_9STRA</name>
<dbReference type="InterPro" id="IPR006600">
    <property type="entry name" value="HTH_CenpB_DNA-bd_dom"/>
</dbReference>
<dbReference type="GO" id="GO:0005829">
    <property type="term" value="C:cytosol"/>
    <property type="evidence" value="ECO:0007669"/>
    <property type="project" value="UniProtKB-SubCell"/>
</dbReference>
<keyword evidence="7" id="KW-0658">Purine biosynthesis</keyword>
<keyword evidence="5" id="KW-0963">Cytoplasm</keyword>
<dbReference type="Pfam" id="PF13847">
    <property type="entry name" value="Methyltransf_31"/>
    <property type="match status" value="1"/>
</dbReference>
<dbReference type="Pfam" id="PF03221">
    <property type="entry name" value="HTH_Tnp_Tc5"/>
    <property type="match status" value="1"/>
</dbReference>
<dbReference type="Gene3D" id="3.40.50.150">
    <property type="entry name" value="Vaccinia Virus protein VP39"/>
    <property type="match status" value="1"/>
</dbReference>
<dbReference type="STRING" id="29920.A0A329RY13"/>
<dbReference type="SUPFAM" id="SSF52335">
    <property type="entry name" value="Methylglyoxal synthase-like"/>
    <property type="match status" value="1"/>
</dbReference>
<dbReference type="InterPro" id="IPR036914">
    <property type="entry name" value="MGS-like_dom_sf"/>
</dbReference>
<dbReference type="AlphaFoldDB" id="A0A329RY13"/>